<feature type="non-terminal residue" evidence="2">
    <location>
        <position position="1"/>
    </location>
</feature>
<dbReference type="Proteomes" id="UP000759131">
    <property type="component" value="Unassembled WGS sequence"/>
</dbReference>
<sequence length="371" mass="43414">SLTPEDWEQEKNRSVIYQRVDHINQTVDKLNRLKNITDKIRQTYEPIVQRLGSRLSEVLMEIDLPNDCMRSLITIMTGIKDGKQWVKPFLFFIMDTLMIPESGIITHKKPHIGYDECLQIQSSSAPNILEFSGQYCWLGAPTIVPNERTYDELSALHFCQYIYYGYANGFMSAHNMSATGYRMDIWFINCIDNTIDFILLFGPIYMEITQIGINFRSANNGRYFIDISLSTSWQRYISSDYQLYILAPIVFLVLFRWPRIGLLWNIVVILIGIFIGVAPRVLFDIKHYFEYQFDTLWSTQNSVILYYWRPDSHVVSYAIGILCGYLIREKPNLYLGGRVGEVFLWISCTTSTMLSIYWDLSLHRGYRLKFV</sequence>
<keyword evidence="1" id="KW-0472">Membrane</keyword>
<dbReference type="PANTHER" id="PTHR11161:SF70">
    <property type="entry name" value="ACYLTRANSFERASE 3 DOMAIN-CONTAINING PROTEIN"/>
    <property type="match status" value="1"/>
</dbReference>
<evidence type="ECO:0000313" key="3">
    <source>
        <dbReference type="Proteomes" id="UP000759131"/>
    </source>
</evidence>
<dbReference type="EMBL" id="CAJPIZ010019118">
    <property type="protein sequence ID" value="CAG2116817.1"/>
    <property type="molecule type" value="Genomic_DNA"/>
</dbReference>
<feature type="non-terminal residue" evidence="2">
    <location>
        <position position="371"/>
    </location>
</feature>
<reference evidence="2" key="1">
    <citation type="submission" date="2020-11" db="EMBL/GenBank/DDBJ databases">
        <authorList>
            <person name="Tran Van P."/>
        </authorList>
    </citation>
    <scope>NUCLEOTIDE SEQUENCE</scope>
</reference>
<proteinExistence type="predicted"/>
<name>A0A7R9L870_9ACAR</name>
<dbReference type="OrthoDB" id="6513421at2759"/>
<gene>
    <name evidence="2" type="ORF">OSB1V03_LOCUS16773</name>
</gene>
<dbReference type="EMBL" id="OC873693">
    <property type="protein sequence ID" value="CAD7636873.1"/>
    <property type="molecule type" value="Genomic_DNA"/>
</dbReference>
<dbReference type="AlphaFoldDB" id="A0A7R9L870"/>
<keyword evidence="3" id="KW-1185">Reference proteome</keyword>
<keyword evidence="1" id="KW-1133">Transmembrane helix</keyword>
<keyword evidence="1" id="KW-0812">Transmembrane</keyword>
<evidence type="ECO:0000256" key="1">
    <source>
        <dbReference type="SAM" id="Phobius"/>
    </source>
</evidence>
<evidence type="ECO:0000313" key="2">
    <source>
        <dbReference type="EMBL" id="CAD7636873.1"/>
    </source>
</evidence>
<protein>
    <submittedName>
        <fullName evidence="2">Uncharacterized protein</fullName>
    </submittedName>
</protein>
<organism evidence="2">
    <name type="scientific">Medioppia subpectinata</name>
    <dbReference type="NCBI Taxonomy" id="1979941"/>
    <lineage>
        <taxon>Eukaryota</taxon>
        <taxon>Metazoa</taxon>
        <taxon>Ecdysozoa</taxon>
        <taxon>Arthropoda</taxon>
        <taxon>Chelicerata</taxon>
        <taxon>Arachnida</taxon>
        <taxon>Acari</taxon>
        <taxon>Acariformes</taxon>
        <taxon>Sarcoptiformes</taxon>
        <taxon>Oribatida</taxon>
        <taxon>Brachypylina</taxon>
        <taxon>Oppioidea</taxon>
        <taxon>Oppiidae</taxon>
        <taxon>Medioppia</taxon>
    </lineage>
</organism>
<dbReference type="PANTHER" id="PTHR11161">
    <property type="entry name" value="O-ACYLTRANSFERASE"/>
    <property type="match status" value="1"/>
</dbReference>
<dbReference type="InterPro" id="IPR052728">
    <property type="entry name" value="O2_lipid_transport_reg"/>
</dbReference>
<accession>A0A7R9L870</accession>
<feature type="transmembrane region" description="Helical" evidence="1">
    <location>
        <begin position="263"/>
        <end position="283"/>
    </location>
</feature>